<gene>
    <name evidence="1" type="ORF">C7212DRAFT_310288</name>
</gene>
<keyword evidence="2" id="KW-1185">Reference proteome</keyword>
<sequence>MFTGYNKRGRLVLDIKSHEESRSDAFRIVIHYKPNTLFGLWVYLKTSREMFGGWWVGRITLPWTGAWDVDMGQSNFGSFVEIAVFSQSSHSVAREDPIL</sequence>
<reference evidence="1 2" key="1">
    <citation type="submission" date="2018-03" db="EMBL/GenBank/DDBJ databases">
        <title>Genomes of Pezizomycetes fungi and the evolution of truffles.</title>
        <authorList>
            <person name="Murat C."/>
            <person name="Payen T."/>
            <person name="Noel B."/>
            <person name="Kuo A."/>
            <person name="Martin F.M."/>
        </authorList>
    </citation>
    <scope>NUCLEOTIDE SEQUENCE [LARGE SCALE GENOMIC DNA]</scope>
    <source>
        <strain evidence="1">091103-1</strain>
    </source>
</reference>
<name>A0A317SYH3_9PEZI</name>
<dbReference type="Proteomes" id="UP000246991">
    <property type="component" value="Unassembled WGS sequence"/>
</dbReference>
<comment type="caution">
    <text evidence="1">The sequence shown here is derived from an EMBL/GenBank/DDBJ whole genome shotgun (WGS) entry which is preliminary data.</text>
</comment>
<dbReference type="AlphaFoldDB" id="A0A317SYH3"/>
<proteinExistence type="predicted"/>
<evidence type="ECO:0000313" key="1">
    <source>
        <dbReference type="EMBL" id="PWW79469.1"/>
    </source>
</evidence>
<protein>
    <submittedName>
        <fullName evidence="1">Uncharacterized protein</fullName>
    </submittedName>
</protein>
<dbReference type="EMBL" id="PYWC01000008">
    <property type="protein sequence ID" value="PWW79469.1"/>
    <property type="molecule type" value="Genomic_DNA"/>
</dbReference>
<evidence type="ECO:0000313" key="2">
    <source>
        <dbReference type="Proteomes" id="UP000246991"/>
    </source>
</evidence>
<accession>A0A317SYH3</accession>
<organism evidence="1 2">
    <name type="scientific">Tuber magnatum</name>
    <name type="common">white Piedmont truffle</name>
    <dbReference type="NCBI Taxonomy" id="42249"/>
    <lineage>
        <taxon>Eukaryota</taxon>
        <taxon>Fungi</taxon>
        <taxon>Dikarya</taxon>
        <taxon>Ascomycota</taxon>
        <taxon>Pezizomycotina</taxon>
        <taxon>Pezizomycetes</taxon>
        <taxon>Pezizales</taxon>
        <taxon>Tuberaceae</taxon>
        <taxon>Tuber</taxon>
    </lineage>
</organism>